<protein>
    <submittedName>
        <fullName evidence="4">Uncharacterized protein LOC125178143</fullName>
    </submittedName>
</protein>
<feature type="region of interest" description="Disordered" evidence="2">
    <location>
        <begin position="492"/>
        <end position="519"/>
    </location>
</feature>
<feature type="coiled-coil region" evidence="1">
    <location>
        <begin position="809"/>
        <end position="836"/>
    </location>
</feature>
<feature type="region of interest" description="Disordered" evidence="2">
    <location>
        <begin position="587"/>
        <end position="615"/>
    </location>
</feature>
<feature type="coiled-coil region" evidence="1">
    <location>
        <begin position="1212"/>
        <end position="1246"/>
    </location>
</feature>
<proteinExistence type="predicted"/>
<feature type="region of interest" description="Disordered" evidence="2">
    <location>
        <begin position="1771"/>
        <end position="1791"/>
    </location>
</feature>
<organism evidence="3 4">
    <name type="scientific">Hyalella azteca</name>
    <name type="common">Amphipod</name>
    <dbReference type="NCBI Taxonomy" id="294128"/>
    <lineage>
        <taxon>Eukaryota</taxon>
        <taxon>Metazoa</taxon>
        <taxon>Ecdysozoa</taxon>
        <taxon>Arthropoda</taxon>
        <taxon>Crustacea</taxon>
        <taxon>Multicrustacea</taxon>
        <taxon>Malacostraca</taxon>
        <taxon>Eumalacostraca</taxon>
        <taxon>Peracarida</taxon>
        <taxon>Amphipoda</taxon>
        <taxon>Senticaudata</taxon>
        <taxon>Talitrida</taxon>
        <taxon>Talitroidea</taxon>
        <taxon>Hyalellidae</taxon>
        <taxon>Hyalella</taxon>
    </lineage>
</organism>
<feature type="coiled-coil region" evidence="1">
    <location>
        <begin position="699"/>
        <end position="726"/>
    </location>
</feature>
<feature type="compositionally biased region" description="Polar residues" evidence="2">
    <location>
        <begin position="598"/>
        <end position="608"/>
    </location>
</feature>
<feature type="coiled-coil region" evidence="1">
    <location>
        <begin position="1546"/>
        <end position="1612"/>
    </location>
</feature>
<feature type="compositionally biased region" description="Basic and acidic residues" evidence="2">
    <location>
        <begin position="556"/>
        <end position="567"/>
    </location>
</feature>
<keyword evidence="3" id="KW-1185">Reference proteome</keyword>
<name>A0A979FJP3_HYAAZ</name>
<feature type="region of interest" description="Disordered" evidence="2">
    <location>
        <begin position="1659"/>
        <end position="1752"/>
    </location>
</feature>
<evidence type="ECO:0000256" key="1">
    <source>
        <dbReference type="SAM" id="Coils"/>
    </source>
</evidence>
<keyword evidence="1" id="KW-0175">Coiled coil</keyword>
<feature type="region of interest" description="Disordered" evidence="2">
    <location>
        <begin position="547"/>
        <end position="567"/>
    </location>
</feature>
<feature type="compositionally biased region" description="Low complexity" evidence="2">
    <location>
        <begin position="1737"/>
        <end position="1748"/>
    </location>
</feature>
<feature type="compositionally biased region" description="Polar residues" evidence="2">
    <location>
        <begin position="502"/>
        <end position="519"/>
    </location>
</feature>
<dbReference type="KEGG" id="hazt:125178143"/>
<reference evidence="4" key="1">
    <citation type="submission" date="2025-08" db="UniProtKB">
        <authorList>
            <consortium name="RefSeq"/>
        </authorList>
    </citation>
    <scope>IDENTIFICATION</scope>
    <source>
        <tissue evidence="4">Whole organism</tissue>
    </source>
</reference>
<accession>A0A979FJP3</accession>
<sequence>MPADIAGLLREYRLQLEKETTRREGALNQFKLLQLNHAQLIQYCKELEKQNFDLLKRNEKCKVAAKYLKFQRDIDQKDVKFHQETMDKMKEVFETQRETQFHAAKHNLDLENNFLELKGNFELALAINEHQQNLQTCSDQRLHSSQVAGPTQTQLQGSTCSQFNSSTADEFSSVQRSDVGNDPILVEVDNAYVGTQTDEIEQEAEHSTVVETSSVEVQTDLLNEKVSSSVEVQTEFVVEQESVLLQTEISTNTSSSQTVVYSTSVNSSQTELYTRVIPTQTCIPTDIISTQTCISTDIISTQTDVSTDIISTQTDVSTDVISTQTETAENNSTFADVGTMVDVDVNDTWTQTDPTEMQQDNTGPRRIPSTSVQLQTDESVTVDSASQIDLFELSWNVDASVQTDVELSRVDSAVESDLESTIGASAHVSVVESAVAIVDNAVEFADCFSQTENATTGTTEAFVQTLNPATNTGKVQTDVTFWEVADISHAATQTGKTDDISRNNSSIHYSSPKGSKSKQVSLDSLGVHEEAVDVLNLSNDSVFMKFSRSPSPIHTSRSEGDENKEGSRSFMASTMLCSPRIVQGTSRNDFSRRGLRGKSTTNGYSNVDNEAPECSQDEVLVTKSNIPSSVQVELGRYPQDIFQNRNDFIPTKTTHTSDSTRVDTALGGGSGRVNSELFQKLNDIETEILGKFHESAALQELSELRLKNYRAEVEELRAEGEEIQSNFNKSISEIKSVLNNSVDVADATRTQLKPVEQTLTQMKLAFNLGIDELKRNAAIQNEICIAHIENVLTTKVKQLKLDDKLHKISEEFRASLTELKQEINKTKSKEKSLSEAINNPNHEREFQKALLPLEESFKYLMETSMNRGEVFNEQLIAQVAGAVECLQKAVDNNDRFNRALKYRVSNTQLQLSESVEENFLILRDQIQKQQEGLLKKLGEVTTGLQKVNNFSNDALEVSALFAELKNLLQTAYSDRHALVSLGQENETLKKELQTLRDQDSSKCANGTQEHTVYHHRTTDETNTSGVEEAPAETTYRKGTTEEPPPHATCVLTTSISANHSGRDIAAENQALSLEVANLKGKLEILTDLMKGKEESRRTSDLIELRIDPSTNSSFEEYKVNSSGKLCVLRRIDDDSKARRSSSSDFCVGSEHLDVKSHFKKNCEENKYNNQEVKDLDRRKKVDNVTEMDIKSQGNVQQLSELESRISTLAPENQELKSSLTQKNATIEDLKLKLECSETNLKELELKTGNMQSRVAYLDELLKEEHQKLVESQFDVERCKEDIFLLQSENKKLVQEARKVRVLQSKLNLMTTEKDRRELEVDELLERVKQLESSVNDGLMGQLHEMRLKVLDSDKLKQEVEREVVHVKFEVEALEQKLRLKDRSLVQERRLFEEMKISLEEKDMLLREEKIRCEKLRSENSSSLRYVEDLKDEVQRLKGLAEEKEISLTEVKTEVSETKNQLRALKRSEETLKDKNKLLEEEKNAFLLELKLLKREKQNAEDELNAKKLLNHEEVLALRTKYDKLEQELMLDLIHKDALEQIKLSFENKWLAEKQQAEAEARRLKDMNQRLQEEHNSSIRQLGKEMTNWREECRKLNTKVIQLEREKNLLKSISTDKPLVSFRAADSRKVGTSKNIVSAGETIHSLKDDEKLFGIQSTFNKMSNSSPKPKLAHHINKISKSDRDETNFTKPCTDIYDSVSDVSPPGHEVPNPISSSRKTTPQKFPNLNATNEPDQQKLSRMSSLRRSSLAPDTDAASIANLRRIVASTSFSSSLPRHLERAAPPAPCRWSNGTSRLDQVLSSVPRSDPKLVGRAYRHSEELQEALHRAYADTRQARDTLGDAEWVSPENYGYTQLNFC</sequence>
<evidence type="ECO:0000313" key="4">
    <source>
        <dbReference type="RefSeq" id="XP_047737199.1"/>
    </source>
</evidence>
<dbReference type="GeneID" id="125178143"/>
<gene>
    <name evidence="4" type="primary">LOC125178143</name>
</gene>
<feature type="compositionally biased region" description="Polar residues" evidence="2">
    <location>
        <begin position="1711"/>
        <end position="1732"/>
    </location>
</feature>
<feature type="compositionally biased region" description="Basic and acidic residues" evidence="2">
    <location>
        <begin position="1034"/>
        <end position="1044"/>
    </location>
</feature>
<dbReference type="Proteomes" id="UP000694843">
    <property type="component" value="Unplaced"/>
</dbReference>
<feature type="coiled-coil region" evidence="1">
    <location>
        <begin position="1275"/>
        <end position="1512"/>
    </location>
</feature>
<feature type="region of interest" description="Disordered" evidence="2">
    <location>
        <begin position="1017"/>
        <end position="1047"/>
    </location>
</feature>
<evidence type="ECO:0000256" key="2">
    <source>
        <dbReference type="SAM" id="MobiDB-lite"/>
    </source>
</evidence>
<evidence type="ECO:0000313" key="3">
    <source>
        <dbReference type="Proteomes" id="UP000694843"/>
    </source>
</evidence>
<dbReference type="RefSeq" id="XP_047737199.1">
    <property type="nucleotide sequence ID" value="XM_047881243.1"/>
</dbReference>